<feature type="domain" description="GST N-terminal" evidence="1">
    <location>
        <begin position="6"/>
        <end position="83"/>
    </location>
</feature>
<dbReference type="SUPFAM" id="SSF47616">
    <property type="entry name" value="GST C-terminal domain-like"/>
    <property type="match status" value="1"/>
</dbReference>
<dbReference type="Gene3D" id="1.20.1050.10">
    <property type="match status" value="1"/>
</dbReference>
<evidence type="ECO:0000313" key="3">
    <source>
        <dbReference type="EMBL" id="CAD9665086.1"/>
    </source>
</evidence>
<dbReference type="GO" id="GO:0006749">
    <property type="term" value="P:glutathione metabolic process"/>
    <property type="evidence" value="ECO:0007669"/>
    <property type="project" value="TreeGrafter"/>
</dbReference>
<dbReference type="InterPro" id="IPR036282">
    <property type="entry name" value="Glutathione-S-Trfase_C_sf"/>
</dbReference>
<name>A0A7S2RA06_9STRA</name>
<proteinExistence type="predicted"/>
<dbReference type="Pfam" id="PF14497">
    <property type="entry name" value="GST_C_3"/>
    <property type="match status" value="1"/>
</dbReference>
<dbReference type="PANTHER" id="PTHR11571:SF252">
    <property type="entry name" value="GLUTATHIONE S-TRANSFERASE"/>
    <property type="match status" value="1"/>
</dbReference>
<evidence type="ECO:0000259" key="2">
    <source>
        <dbReference type="PROSITE" id="PS50405"/>
    </source>
</evidence>
<dbReference type="EMBL" id="HBHK01002096">
    <property type="protein sequence ID" value="CAD9665086.1"/>
    <property type="molecule type" value="Transcribed_RNA"/>
</dbReference>
<protein>
    <recommendedName>
        <fullName evidence="5">Glutathione S-transferase</fullName>
    </recommendedName>
</protein>
<organism evidence="4">
    <name type="scientific">Mucochytrium quahogii</name>
    <dbReference type="NCBI Taxonomy" id="96639"/>
    <lineage>
        <taxon>Eukaryota</taxon>
        <taxon>Sar</taxon>
        <taxon>Stramenopiles</taxon>
        <taxon>Bigyra</taxon>
        <taxon>Labyrinthulomycetes</taxon>
        <taxon>Thraustochytrida</taxon>
        <taxon>Thraustochytriidae</taxon>
        <taxon>Mucochytrium</taxon>
    </lineage>
</organism>
<dbReference type="SFLD" id="SFLDS00019">
    <property type="entry name" value="Glutathione_Transferase_(cytos"/>
    <property type="match status" value="1"/>
</dbReference>
<dbReference type="PANTHER" id="PTHR11571">
    <property type="entry name" value="GLUTATHIONE S-TRANSFERASE"/>
    <property type="match status" value="1"/>
</dbReference>
<dbReference type="InterPro" id="IPR050213">
    <property type="entry name" value="GST_superfamily"/>
</dbReference>
<dbReference type="CDD" id="cd03192">
    <property type="entry name" value="GST_C_Sigma_like"/>
    <property type="match status" value="1"/>
</dbReference>
<dbReference type="InterPro" id="IPR004045">
    <property type="entry name" value="Glutathione_S-Trfase_N"/>
</dbReference>
<dbReference type="Gene3D" id="3.40.30.10">
    <property type="entry name" value="Glutaredoxin"/>
    <property type="match status" value="1"/>
</dbReference>
<dbReference type="SFLD" id="SFLDG01205">
    <property type="entry name" value="AMPS.1"/>
    <property type="match status" value="1"/>
</dbReference>
<sequence length="204" mass="22865">MATHTCALKLTYFPLKARAEPIRLALTVGKLKFEDERISVEEFFKRKPEFTFGSVPVMEVDGQQFAQSGPMLRYAGKITNLYPQDPLEALKVDQIIAGIEDLQGVLFPVVWESDQANKVAMIDNFMDTAFHRYCTGVESLIEGEWCIGSQMTIADLMVYVLGLTFSEGMFEGIPKDSLKAYKKITQVCKAVGSQPLVKAWNEAH</sequence>
<evidence type="ECO:0000313" key="4">
    <source>
        <dbReference type="EMBL" id="CAD9665089.1"/>
    </source>
</evidence>
<reference evidence="4" key="1">
    <citation type="submission" date="2021-01" db="EMBL/GenBank/DDBJ databases">
        <authorList>
            <person name="Corre E."/>
            <person name="Pelletier E."/>
            <person name="Niang G."/>
            <person name="Scheremetjew M."/>
            <person name="Finn R."/>
            <person name="Kale V."/>
            <person name="Holt S."/>
            <person name="Cochrane G."/>
            <person name="Meng A."/>
            <person name="Brown T."/>
            <person name="Cohen L."/>
        </authorList>
    </citation>
    <scope>NUCLEOTIDE SEQUENCE</scope>
    <source>
        <strain evidence="4">NY070348D</strain>
    </source>
</reference>
<dbReference type="CDD" id="cd03039">
    <property type="entry name" value="GST_N_Sigma_like"/>
    <property type="match status" value="1"/>
</dbReference>
<evidence type="ECO:0008006" key="5">
    <source>
        <dbReference type="Google" id="ProtNLM"/>
    </source>
</evidence>
<dbReference type="SFLD" id="SFLDG00363">
    <property type="entry name" value="AMPS_(cytGST):_Alpha-__Mu-__Pi"/>
    <property type="match status" value="1"/>
</dbReference>
<feature type="domain" description="GST C-terminal" evidence="2">
    <location>
        <begin position="85"/>
        <end position="204"/>
    </location>
</feature>
<accession>A0A7S2RA06</accession>
<dbReference type="SUPFAM" id="SSF52833">
    <property type="entry name" value="Thioredoxin-like"/>
    <property type="match status" value="1"/>
</dbReference>
<dbReference type="AlphaFoldDB" id="A0A7S2RA06"/>
<dbReference type="PROSITE" id="PS50405">
    <property type="entry name" value="GST_CTER"/>
    <property type="match status" value="1"/>
</dbReference>
<evidence type="ECO:0000259" key="1">
    <source>
        <dbReference type="PROSITE" id="PS50404"/>
    </source>
</evidence>
<dbReference type="InterPro" id="IPR040079">
    <property type="entry name" value="Glutathione_S-Trfase"/>
</dbReference>
<dbReference type="PROSITE" id="PS50404">
    <property type="entry name" value="GST_NTER"/>
    <property type="match status" value="1"/>
</dbReference>
<dbReference type="GO" id="GO:0004364">
    <property type="term" value="F:glutathione transferase activity"/>
    <property type="evidence" value="ECO:0007669"/>
    <property type="project" value="TreeGrafter"/>
</dbReference>
<dbReference type="InterPro" id="IPR036249">
    <property type="entry name" value="Thioredoxin-like_sf"/>
</dbReference>
<gene>
    <name evidence="3" type="ORF">QSP1433_LOCUS1236</name>
    <name evidence="4" type="ORF">QSP1433_LOCUS1237</name>
</gene>
<dbReference type="EMBL" id="HBHK01002097">
    <property type="protein sequence ID" value="CAD9665089.1"/>
    <property type="molecule type" value="Transcribed_RNA"/>
</dbReference>
<dbReference type="InterPro" id="IPR010987">
    <property type="entry name" value="Glutathione-S-Trfase_C-like"/>
</dbReference>
<dbReference type="InterPro" id="IPR004046">
    <property type="entry name" value="GST_C"/>
</dbReference>